<organism evidence="1 2">
    <name type="scientific">Pectobacterium aroidearum</name>
    <dbReference type="NCBI Taxonomy" id="1201031"/>
    <lineage>
        <taxon>Bacteria</taxon>
        <taxon>Pseudomonadati</taxon>
        <taxon>Pseudomonadota</taxon>
        <taxon>Gammaproteobacteria</taxon>
        <taxon>Enterobacterales</taxon>
        <taxon>Pectobacteriaceae</taxon>
        <taxon>Pectobacterium</taxon>
    </lineage>
</organism>
<comment type="caution">
    <text evidence="1">The sequence shown here is derived from an EMBL/GenBank/DDBJ whole genome shotgun (WGS) entry which is preliminary data.</text>
</comment>
<dbReference type="Pfam" id="PF08020">
    <property type="entry name" value="DUF1706"/>
    <property type="match status" value="1"/>
</dbReference>
<evidence type="ECO:0000313" key="2">
    <source>
        <dbReference type="Proteomes" id="UP000557749"/>
    </source>
</evidence>
<dbReference type="PANTHER" id="PTHR40658:SF3">
    <property type="entry name" value="CLBS_DFSB FAMILY FOUR-HELIX BUNDLE PROTEIN"/>
    <property type="match status" value="1"/>
</dbReference>
<dbReference type="RefSeq" id="WP_181844931.1">
    <property type="nucleotide sequence ID" value="NZ_JACERJ010000003.1"/>
</dbReference>
<dbReference type="PANTHER" id="PTHR40658">
    <property type="match status" value="1"/>
</dbReference>
<sequence>MAVPENKDALIKAINSQFALLMKRIEAVPADRAFVPELAGHAQGTQMSPANLVAYLLGWGNLVLKWHKNEEQGKQIDFPETGYQWNQLGLLAQKFYQDFAHITEWSDLVARFVANKREIIALVERYTDAQLYGECWYGKWTRGRMIQFNTASPYKNAAGRLRAWEKNKQHHDNK</sequence>
<proteinExistence type="predicted"/>
<protein>
    <submittedName>
        <fullName evidence="1">ClbS/DfsB family four-helix bundle protein</fullName>
    </submittedName>
</protein>
<gene>
    <name evidence="1" type="ORF">H2Y57_07960</name>
</gene>
<dbReference type="InterPro" id="IPR012550">
    <property type="entry name" value="DUF1706"/>
</dbReference>
<dbReference type="PIRSF" id="PIRSF031551">
    <property type="entry name" value="DUF1706"/>
    <property type="match status" value="1"/>
</dbReference>
<accession>A0AAW3SVK5</accession>
<evidence type="ECO:0000313" key="1">
    <source>
        <dbReference type="EMBL" id="MBA5203617.1"/>
    </source>
</evidence>
<dbReference type="InterPro" id="IPR034660">
    <property type="entry name" value="DinB/YfiT-like"/>
</dbReference>
<dbReference type="AlphaFoldDB" id="A0AAW3SVK5"/>
<reference evidence="1 2" key="1">
    <citation type="submission" date="2020-07" db="EMBL/GenBank/DDBJ databases">
        <title>Characterization of Pectobacterium aroidearum strains causing soft rot on Amorphophallus konjac.</title>
        <authorList>
            <person name="Xie H."/>
        </authorList>
    </citation>
    <scope>NUCLEOTIDE SEQUENCE [LARGE SCALE GENOMIC DNA]</scope>
    <source>
        <strain evidence="1 2">MY7</strain>
    </source>
</reference>
<dbReference type="Proteomes" id="UP000557749">
    <property type="component" value="Unassembled WGS sequence"/>
</dbReference>
<name>A0AAW3SVK5_9GAMM</name>
<dbReference type="EMBL" id="JACERJ010000003">
    <property type="protein sequence ID" value="MBA5203617.1"/>
    <property type="molecule type" value="Genomic_DNA"/>
</dbReference>
<dbReference type="Gene3D" id="1.20.120.450">
    <property type="entry name" value="dinb family like domain"/>
    <property type="match status" value="1"/>
</dbReference>